<reference evidence="3 4" key="1">
    <citation type="submission" date="2023-07" db="EMBL/GenBank/DDBJ databases">
        <authorList>
            <person name="Lian W.-H."/>
        </authorList>
    </citation>
    <scope>NUCLEOTIDE SEQUENCE [LARGE SCALE GENOMIC DNA]</scope>
    <source>
        <strain evidence="3 4">SYSU DXS3180</strain>
    </source>
</reference>
<dbReference type="SUPFAM" id="SSF54909">
    <property type="entry name" value="Dimeric alpha+beta barrel"/>
    <property type="match status" value="1"/>
</dbReference>
<accession>A0ABV3Z863</accession>
<proteinExistence type="predicted"/>
<sequence>MRNFLKQYATVCIALFLSFAATAKDKKREYYELKVYHYTSASQEKAIDTYLQQALIPALHRNGVSSVGAFKAVANDTAAVKSFYVLIPFGSLENMTGIQKKLDNDAAYISAGKDYIDAAYNQAPFTRFESILLHAFHLAPESSKPNLKGPKSERIYELRSYEGPTEKLYRKKVEMFNEGGEIDLFKRLNFNAVFYSEVIAGSRMPNLMYMTTFENMADRDAHWKAFSDDAFWKKLSAMPEYKNTVSKSDIIFLHPTEYSDY</sequence>
<organism evidence="3 4">
    <name type="scientific">Danxiaibacter flavus</name>
    <dbReference type="NCBI Taxonomy" id="3049108"/>
    <lineage>
        <taxon>Bacteria</taxon>
        <taxon>Pseudomonadati</taxon>
        <taxon>Bacteroidota</taxon>
        <taxon>Chitinophagia</taxon>
        <taxon>Chitinophagales</taxon>
        <taxon>Chitinophagaceae</taxon>
        <taxon>Danxiaibacter</taxon>
    </lineage>
</organism>
<name>A0ABV3Z863_9BACT</name>
<evidence type="ECO:0000259" key="2">
    <source>
        <dbReference type="Pfam" id="PF07978"/>
    </source>
</evidence>
<dbReference type="EMBL" id="JAULBC010000001">
    <property type="protein sequence ID" value="MEX6686051.1"/>
    <property type="molecule type" value="Genomic_DNA"/>
</dbReference>
<dbReference type="RefSeq" id="WP_369327440.1">
    <property type="nucleotide sequence ID" value="NZ_JAULBC010000001.1"/>
</dbReference>
<gene>
    <name evidence="3" type="ORF">QTN47_01015</name>
</gene>
<keyword evidence="4" id="KW-1185">Reference proteome</keyword>
<dbReference type="Gene3D" id="3.30.70.100">
    <property type="match status" value="2"/>
</dbReference>
<evidence type="ECO:0000313" key="3">
    <source>
        <dbReference type="EMBL" id="MEX6686051.1"/>
    </source>
</evidence>
<dbReference type="Pfam" id="PF07978">
    <property type="entry name" value="NIPSNAP"/>
    <property type="match status" value="1"/>
</dbReference>
<dbReference type="InterPro" id="IPR012577">
    <property type="entry name" value="NIPSNAP"/>
</dbReference>
<feature type="chain" id="PRO_5046043632" evidence="1">
    <location>
        <begin position="24"/>
        <end position="261"/>
    </location>
</feature>
<feature type="signal peptide" evidence="1">
    <location>
        <begin position="1"/>
        <end position="23"/>
    </location>
</feature>
<protein>
    <submittedName>
        <fullName evidence="3">NIPSNAP family protein</fullName>
    </submittedName>
</protein>
<keyword evidence="1" id="KW-0732">Signal</keyword>
<dbReference type="InterPro" id="IPR011008">
    <property type="entry name" value="Dimeric_a/b-barrel"/>
</dbReference>
<evidence type="ECO:0000256" key="1">
    <source>
        <dbReference type="SAM" id="SignalP"/>
    </source>
</evidence>
<evidence type="ECO:0000313" key="4">
    <source>
        <dbReference type="Proteomes" id="UP001560573"/>
    </source>
</evidence>
<feature type="domain" description="NIPSNAP" evidence="2">
    <location>
        <begin position="156"/>
        <end position="259"/>
    </location>
</feature>
<dbReference type="Proteomes" id="UP001560573">
    <property type="component" value="Unassembled WGS sequence"/>
</dbReference>
<comment type="caution">
    <text evidence="3">The sequence shown here is derived from an EMBL/GenBank/DDBJ whole genome shotgun (WGS) entry which is preliminary data.</text>
</comment>